<protein>
    <submittedName>
        <fullName evidence="2">Type II secretion system protein</fullName>
    </submittedName>
</protein>
<reference evidence="2 3" key="1">
    <citation type="submission" date="2023-06" db="EMBL/GenBank/DDBJ databases">
        <title>Cellulomonas sp. MW9 Whole genome sequence.</title>
        <authorList>
            <person name="Park S."/>
        </authorList>
    </citation>
    <scope>NUCLEOTIDE SEQUENCE [LARGE SCALE GENOMIC DNA]</scope>
    <source>
        <strain evidence="2 3">MW9</strain>
    </source>
</reference>
<name>A0ABT7S6I3_9CELL</name>
<organism evidence="2 3">
    <name type="scientific">Cellulomonas edaphi</name>
    <dbReference type="NCBI Taxonomy" id="3053468"/>
    <lineage>
        <taxon>Bacteria</taxon>
        <taxon>Bacillati</taxon>
        <taxon>Actinomycetota</taxon>
        <taxon>Actinomycetes</taxon>
        <taxon>Micrococcales</taxon>
        <taxon>Cellulomonadaceae</taxon>
        <taxon>Cellulomonas</taxon>
    </lineage>
</organism>
<proteinExistence type="predicted"/>
<keyword evidence="1" id="KW-0812">Transmembrane</keyword>
<evidence type="ECO:0000256" key="1">
    <source>
        <dbReference type="SAM" id="Phobius"/>
    </source>
</evidence>
<dbReference type="EMBL" id="JAUCGR010000002">
    <property type="protein sequence ID" value="MDM7831227.1"/>
    <property type="molecule type" value="Genomic_DNA"/>
</dbReference>
<keyword evidence="3" id="KW-1185">Reference proteome</keyword>
<dbReference type="PROSITE" id="PS00409">
    <property type="entry name" value="PROKAR_NTER_METHYL"/>
    <property type="match status" value="1"/>
</dbReference>
<dbReference type="RefSeq" id="WP_289446506.1">
    <property type="nucleotide sequence ID" value="NZ_JAUCGR010000002.1"/>
</dbReference>
<dbReference type="InterPro" id="IPR045584">
    <property type="entry name" value="Pilin-like"/>
</dbReference>
<keyword evidence="1" id="KW-1133">Transmembrane helix</keyword>
<dbReference type="NCBIfam" id="TIGR02532">
    <property type="entry name" value="IV_pilin_GFxxxE"/>
    <property type="match status" value="1"/>
</dbReference>
<keyword evidence="1" id="KW-0472">Membrane</keyword>
<evidence type="ECO:0000313" key="3">
    <source>
        <dbReference type="Proteomes" id="UP001321453"/>
    </source>
</evidence>
<sequence>MVVHQQREAQQHDEGFSLIELVIAMIVLGALSLAVIGVILNTQSATEGNRSRVAAANLASREIDLTREQFAASDTGPLDIANGGTMVNQHPLAGGTAGQPIMIDGTPYTVTRSAQWNVTGTGASACEGGSLVSYPTLGITVSVTWPNMGNVKPVESTTALAPDKDTGIQSTDSFVAAKVLDQAAAPLAGISVKAASGATSALGFTDETGCAVIRVNPATTGTAYTVSVNDPTYIDLSGTVNPSRNTGVMLRGSIYSGASFSVAKPGAITVRIVREDGGPLSNAQVAGSSITLVASQYSGSTGATVRTVTGLSTTFSGLWPTTYGAYFGTSAPPGGYPVATLAPGSALTIDVPFAMATGKITNLPVGARSLIAAPAGTANGCTDSRATTFSAGGSADVTLIPGSYDLYVTGDAYTCSPGAPAVAFDAGDNEDFAWAATTLQLTGAPTGGKVWAIERKASGLTGPTTCPTSFSGTAIDISNARSGPFALAAGDWYVWQTNGAVNGSCQSYPDLINPATLLYGQPNVKGWSASPVTLRVTNLNAALYMVVSTSATTCSTTAVSPAPTLPIQGPTATSGATLQVSAPRPASGTVTYNAYVWNKVSGTCTNLGTFVVGPATGSPLSKLPTSTGQVGP</sequence>
<dbReference type="Proteomes" id="UP001321453">
    <property type="component" value="Unassembled WGS sequence"/>
</dbReference>
<evidence type="ECO:0000313" key="2">
    <source>
        <dbReference type="EMBL" id="MDM7831227.1"/>
    </source>
</evidence>
<dbReference type="SUPFAM" id="SSF54523">
    <property type="entry name" value="Pili subunits"/>
    <property type="match status" value="1"/>
</dbReference>
<gene>
    <name evidence="2" type="ORF">QRT05_07765</name>
</gene>
<comment type="caution">
    <text evidence="2">The sequence shown here is derived from an EMBL/GenBank/DDBJ whole genome shotgun (WGS) entry which is preliminary data.</text>
</comment>
<dbReference type="InterPro" id="IPR012902">
    <property type="entry name" value="N_methyl_site"/>
</dbReference>
<dbReference type="Pfam" id="PF07963">
    <property type="entry name" value="N_methyl"/>
    <property type="match status" value="1"/>
</dbReference>
<accession>A0ABT7S6I3</accession>
<feature type="transmembrane region" description="Helical" evidence="1">
    <location>
        <begin position="21"/>
        <end position="40"/>
    </location>
</feature>